<dbReference type="PRINTS" id="PR00260">
    <property type="entry name" value="CHEMTRNSDUCR"/>
</dbReference>
<dbReference type="GO" id="GO:0006935">
    <property type="term" value="P:chemotaxis"/>
    <property type="evidence" value="ECO:0007669"/>
    <property type="project" value="UniProtKB-KW"/>
</dbReference>
<proteinExistence type="inferred from homology"/>
<evidence type="ECO:0000256" key="2">
    <source>
        <dbReference type="ARBA" id="ARBA00029447"/>
    </source>
</evidence>
<dbReference type="Pfam" id="PF11563">
    <property type="entry name" value="Protoglobin"/>
    <property type="match status" value="1"/>
</dbReference>
<organism evidence="7 8">
    <name type="scientific">Allorhizobium taibaishanense</name>
    <dbReference type="NCBI Taxonomy" id="887144"/>
    <lineage>
        <taxon>Bacteria</taxon>
        <taxon>Pseudomonadati</taxon>
        <taxon>Pseudomonadota</taxon>
        <taxon>Alphaproteobacteria</taxon>
        <taxon>Hyphomicrobiales</taxon>
        <taxon>Rhizobiaceae</taxon>
        <taxon>Rhizobium/Agrobacterium group</taxon>
        <taxon>Allorhizobium</taxon>
    </lineage>
</organism>
<dbReference type="OrthoDB" id="266313at2"/>
<dbReference type="AlphaFoldDB" id="A0A1Q9A1N7"/>
<evidence type="ECO:0000313" key="6">
    <source>
        <dbReference type="EMBL" id="MBB4009241.1"/>
    </source>
</evidence>
<protein>
    <submittedName>
        <fullName evidence="6 7">Chemotaxis protein</fullName>
    </submittedName>
</protein>
<reference evidence="6 9" key="2">
    <citation type="submission" date="2020-08" db="EMBL/GenBank/DDBJ databases">
        <title>Genomic Encyclopedia of Type Strains, Phase IV (KMG-IV): sequencing the most valuable type-strain genomes for metagenomic binning, comparative biology and taxonomic classification.</title>
        <authorList>
            <person name="Goeker M."/>
        </authorList>
    </citation>
    <scope>NUCLEOTIDE SEQUENCE [LARGE SCALE GENOMIC DNA]</scope>
    <source>
        <strain evidence="6 9">DSM 100021</strain>
    </source>
</reference>
<dbReference type="SMART" id="SM00283">
    <property type="entry name" value="MA"/>
    <property type="match status" value="1"/>
</dbReference>
<evidence type="ECO:0000313" key="7">
    <source>
        <dbReference type="EMBL" id="OLP48488.1"/>
    </source>
</evidence>
<dbReference type="Gene3D" id="1.10.287.950">
    <property type="entry name" value="Methyl-accepting chemotaxis protein"/>
    <property type="match status" value="1"/>
</dbReference>
<dbReference type="CDD" id="cd01068">
    <property type="entry name" value="globin_sensor"/>
    <property type="match status" value="1"/>
</dbReference>
<dbReference type="RefSeq" id="WP_075615800.1">
    <property type="nucleotide sequence ID" value="NZ_JACIED010000004.1"/>
</dbReference>
<dbReference type="InterPro" id="IPR012292">
    <property type="entry name" value="Globin/Proto"/>
</dbReference>
<keyword evidence="1" id="KW-0145">Chemotaxis</keyword>
<dbReference type="InterPro" id="IPR051310">
    <property type="entry name" value="MCP_chemotaxis"/>
</dbReference>
<dbReference type="EMBL" id="MKIN01000023">
    <property type="protein sequence ID" value="OLP48488.1"/>
    <property type="molecule type" value="Genomic_DNA"/>
</dbReference>
<dbReference type="InterPro" id="IPR044398">
    <property type="entry name" value="Globin-sensor_dom"/>
</dbReference>
<dbReference type="GO" id="GO:0016020">
    <property type="term" value="C:membrane"/>
    <property type="evidence" value="ECO:0007669"/>
    <property type="project" value="InterPro"/>
</dbReference>
<dbReference type="InterPro" id="IPR004089">
    <property type="entry name" value="MCPsignal_dom"/>
</dbReference>
<name>A0A1Q9A1N7_9HYPH</name>
<dbReference type="GO" id="GO:0019825">
    <property type="term" value="F:oxygen binding"/>
    <property type="evidence" value="ECO:0007669"/>
    <property type="project" value="InterPro"/>
</dbReference>
<dbReference type="InterPro" id="IPR004090">
    <property type="entry name" value="Chemotax_Me-accpt_rcpt"/>
</dbReference>
<dbReference type="GO" id="GO:0004888">
    <property type="term" value="F:transmembrane signaling receptor activity"/>
    <property type="evidence" value="ECO:0007669"/>
    <property type="project" value="InterPro"/>
</dbReference>
<dbReference type="CDD" id="cd11386">
    <property type="entry name" value="MCP_signal"/>
    <property type="match status" value="1"/>
</dbReference>
<dbReference type="SUPFAM" id="SSF46458">
    <property type="entry name" value="Globin-like"/>
    <property type="match status" value="1"/>
</dbReference>
<reference evidence="7 8" key="1">
    <citation type="submission" date="2016-09" db="EMBL/GenBank/DDBJ databases">
        <title>Rhizobium oryziradicis sp. nov., isolated from the root of rice.</title>
        <authorList>
            <person name="Zhao J."/>
            <person name="Zhang X."/>
        </authorList>
    </citation>
    <scope>NUCLEOTIDE SEQUENCE [LARGE SCALE GENOMIC DNA]</scope>
    <source>
        <strain evidence="7 8">14971</strain>
    </source>
</reference>
<dbReference type="Proteomes" id="UP000544107">
    <property type="component" value="Unassembled WGS sequence"/>
</dbReference>
<evidence type="ECO:0000256" key="1">
    <source>
        <dbReference type="ARBA" id="ARBA00022500"/>
    </source>
</evidence>
<dbReference type="InterPro" id="IPR039379">
    <property type="entry name" value="Protoglobin_sensor_dom"/>
</dbReference>
<dbReference type="PROSITE" id="PS50111">
    <property type="entry name" value="CHEMOTAXIS_TRANSDUC_2"/>
    <property type="match status" value="1"/>
</dbReference>
<sequence length="542" mass="58337">MVQHAEAERAGGSQAGSLRDRLNFAGLDQDACNLLRRHRADLEPEVEAGLRELFRRLQTAPEASRQFTGERQIDRLHDLYVSHWDVMTDARFDALYAERVKVLSDSQSRMGLDPRWQIAGHAIVLERLVAAVFADLANRGFLPSSRKRASELQALVAALIRLVMVDVEIAVSLRFNELRLKHHRDLSELRRKERSCVTDLFNDAFAALSHGDLSCRLRKDVPEEYSDLVASFNGAMDSICAAVSQMDANRRKAEEASLTLGEHGVALGARADATAVDLDAASAGLRKVSETVSRSAAQSKATENAVGMTVKAVEASGEVVGKAIAAMADIEASAEQIGHIIGSIDEIAFQTNLLALNAGIEAARAGDSGRGFAVVAQEVRALAQRSAESAREIKALVAATKNQVEAGVEMVNRTQGAISNIVTQVVDINQSVSVMAGETARQAEALGGLASVLEAQGEAARTNADWSRKTAEDSSDLHTVIVELGRTVRQFTIERGQYRHDAPSQAYPVPVAAAVEGTLPAFAEDFDGHDFLVPIRAGGLSM</sequence>
<dbReference type="PANTHER" id="PTHR43531">
    <property type="entry name" value="PROTEIN ICFG"/>
    <property type="match status" value="1"/>
</dbReference>
<gene>
    <name evidence="7" type="ORF">BJF91_00560</name>
    <name evidence="6" type="ORF">GGQ71_003523</name>
</gene>
<evidence type="ECO:0000259" key="4">
    <source>
        <dbReference type="PROSITE" id="PS50111"/>
    </source>
</evidence>
<evidence type="ECO:0000313" key="8">
    <source>
        <dbReference type="Proteomes" id="UP000185598"/>
    </source>
</evidence>
<dbReference type="GO" id="GO:0020037">
    <property type="term" value="F:heme binding"/>
    <property type="evidence" value="ECO:0007669"/>
    <property type="project" value="InterPro"/>
</dbReference>
<comment type="caution">
    <text evidence="7">The sequence shown here is derived from an EMBL/GenBank/DDBJ whole genome shotgun (WGS) entry which is preliminary data.</text>
</comment>
<dbReference type="STRING" id="887144.BJF91_00560"/>
<dbReference type="PANTHER" id="PTHR43531:SF11">
    <property type="entry name" value="METHYL-ACCEPTING CHEMOTAXIS PROTEIN 3"/>
    <property type="match status" value="1"/>
</dbReference>
<keyword evidence="8" id="KW-1185">Reference proteome</keyword>
<dbReference type="SUPFAM" id="SSF58104">
    <property type="entry name" value="Methyl-accepting chemotaxis protein (MCP) signaling domain"/>
    <property type="match status" value="1"/>
</dbReference>
<evidence type="ECO:0000259" key="5">
    <source>
        <dbReference type="PROSITE" id="PS50885"/>
    </source>
</evidence>
<dbReference type="PROSITE" id="PS50885">
    <property type="entry name" value="HAMP"/>
    <property type="match status" value="1"/>
</dbReference>
<feature type="domain" description="Methyl-accepting transducer" evidence="4">
    <location>
        <begin position="249"/>
        <end position="471"/>
    </location>
</feature>
<dbReference type="InterPro" id="IPR009050">
    <property type="entry name" value="Globin-like_sf"/>
</dbReference>
<evidence type="ECO:0000313" key="9">
    <source>
        <dbReference type="Proteomes" id="UP000544107"/>
    </source>
</evidence>
<keyword evidence="3" id="KW-0807">Transducer</keyword>
<feature type="domain" description="HAMP" evidence="5">
    <location>
        <begin position="203"/>
        <end position="244"/>
    </location>
</feature>
<dbReference type="Gene3D" id="1.10.490.10">
    <property type="entry name" value="Globins"/>
    <property type="match status" value="1"/>
</dbReference>
<evidence type="ECO:0000256" key="3">
    <source>
        <dbReference type="PROSITE-ProRule" id="PRU00284"/>
    </source>
</evidence>
<accession>A0A1Q9A1N7</accession>
<dbReference type="Proteomes" id="UP000185598">
    <property type="component" value="Unassembled WGS sequence"/>
</dbReference>
<dbReference type="EMBL" id="JACIED010000004">
    <property type="protein sequence ID" value="MBB4009241.1"/>
    <property type="molecule type" value="Genomic_DNA"/>
</dbReference>
<comment type="similarity">
    <text evidence="2">Belongs to the methyl-accepting chemotaxis (MCP) protein family.</text>
</comment>
<dbReference type="GO" id="GO:0007165">
    <property type="term" value="P:signal transduction"/>
    <property type="evidence" value="ECO:0007669"/>
    <property type="project" value="UniProtKB-KW"/>
</dbReference>
<dbReference type="Pfam" id="PF00015">
    <property type="entry name" value="MCPsignal"/>
    <property type="match status" value="1"/>
</dbReference>
<dbReference type="InterPro" id="IPR003660">
    <property type="entry name" value="HAMP_dom"/>
</dbReference>